<reference evidence="1" key="1">
    <citation type="submission" date="2024-09" db="EMBL/GenBank/DDBJ databases">
        <title>Black Yeasts Isolated from many extreme environments.</title>
        <authorList>
            <person name="Coleine C."/>
            <person name="Stajich J.E."/>
            <person name="Selbmann L."/>
        </authorList>
    </citation>
    <scope>NUCLEOTIDE SEQUENCE</scope>
    <source>
        <strain evidence="1">CCFEE 5737</strain>
    </source>
</reference>
<evidence type="ECO:0000313" key="2">
    <source>
        <dbReference type="Proteomes" id="UP001186974"/>
    </source>
</evidence>
<feature type="non-terminal residue" evidence="1">
    <location>
        <position position="145"/>
    </location>
</feature>
<gene>
    <name evidence="1" type="ORF">LTS18_010960</name>
</gene>
<keyword evidence="2" id="KW-1185">Reference proteome</keyword>
<protein>
    <submittedName>
        <fullName evidence="1">Uncharacterized protein</fullName>
    </submittedName>
</protein>
<comment type="caution">
    <text evidence="1">The sequence shown here is derived from an EMBL/GenBank/DDBJ whole genome shotgun (WGS) entry which is preliminary data.</text>
</comment>
<evidence type="ECO:0000313" key="1">
    <source>
        <dbReference type="EMBL" id="KAK3059401.1"/>
    </source>
</evidence>
<dbReference type="Proteomes" id="UP001186974">
    <property type="component" value="Unassembled WGS sequence"/>
</dbReference>
<organism evidence="1 2">
    <name type="scientific">Coniosporium uncinatum</name>
    <dbReference type="NCBI Taxonomy" id="93489"/>
    <lineage>
        <taxon>Eukaryota</taxon>
        <taxon>Fungi</taxon>
        <taxon>Dikarya</taxon>
        <taxon>Ascomycota</taxon>
        <taxon>Pezizomycotina</taxon>
        <taxon>Dothideomycetes</taxon>
        <taxon>Dothideomycetes incertae sedis</taxon>
        <taxon>Coniosporium</taxon>
    </lineage>
</organism>
<sequence length="145" mass="16402">MSGYLETTKASRNRTKAGSDSAASQTATTRSSNDTTETKKARLRDSAFRQTVLTPRGISFPPDKEYSDAYAHFNTQPPSNGTAGYSELEGGRHTDVWLSANDIFVKEIVREYQYMRMEQLCEAEFATYAIEKLLRRDPRLLDCDE</sequence>
<accession>A0ACC3CZ63</accession>
<name>A0ACC3CZ63_9PEZI</name>
<proteinExistence type="predicted"/>
<dbReference type="EMBL" id="JAWDJW010009445">
    <property type="protein sequence ID" value="KAK3059401.1"/>
    <property type="molecule type" value="Genomic_DNA"/>
</dbReference>